<feature type="compositionally biased region" description="Polar residues" evidence="2">
    <location>
        <begin position="171"/>
        <end position="180"/>
    </location>
</feature>
<keyword evidence="1" id="KW-0175">Coiled coil</keyword>
<evidence type="ECO:0000259" key="3">
    <source>
        <dbReference type="Pfam" id="PF20994"/>
    </source>
</evidence>
<organism evidence="4 5">
    <name type="scientific">Fusarium beomiforme</name>
    <dbReference type="NCBI Taxonomy" id="44412"/>
    <lineage>
        <taxon>Eukaryota</taxon>
        <taxon>Fungi</taxon>
        <taxon>Dikarya</taxon>
        <taxon>Ascomycota</taxon>
        <taxon>Pezizomycotina</taxon>
        <taxon>Sordariomycetes</taxon>
        <taxon>Hypocreomycetidae</taxon>
        <taxon>Hypocreales</taxon>
        <taxon>Nectriaceae</taxon>
        <taxon>Fusarium</taxon>
        <taxon>Fusarium burgessii species complex</taxon>
    </lineage>
</organism>
<feature type="compositionally biased region" description="Acidic residues" evidence="2">
    <location>
        <begin position="121"/>
        <end position="143"/>
    </location>
</feature>
<dbReference type="AlphaFoldDB" id="A0A9P5AF83"/>
<feature type="compositionally biased region" description="Acidic residues" evidence="2">
    <location>
        <begin position="345"/>
        <end position="354"/>
    </location>
</feature>
<reference evidence="4" key="1">
    <citation type="journal article" date="2017" name="Mycologia">
        <title>Fusarium algeriense, sp. nov., a novel toxigenic crown rot pathogen of durum wheat from Algeria is nested in the Fusarium burgessii species complex.</title>
        <authorList>
            <person name="Laraba I."/>
            <person name="Keddad A."/>
            <person name="Boureghda H."/>
            <person name="Abdallah N."/>
            <person name="Vaughan M.M."/>
            <person name="Proctor R.H."/>
            <person name="Busman M."/>
            <person name="O'Donnell K."/>
        </authorList>
    </citation>
    <scope>NUCLEOTIDE SEQUENCE</scope>
    <source>
        <strain evidence="4">NRRL 25174</strain>
    </source>
</reference>
<sequence length="644" mass="71794">MATGQQRRAERLNERLRGAQRANIEDDSFNLDIAGLNIAGSTPAAPAPAPPTSSARRTPNTSAKRRRLENDPPPSGQAQGSARRRSPRLSDPYDLPETSKESGAQDTTGESRDDERHGLDAVEEPEPEPELEAEDEVEAESQPESELPSPEQVEAPDENEAEIELPVLPNNDASEQPTARRSSRRSLEKIAKDIANKPQDVRMSAALSSTTRLHTTQLQEDDAPPSSSPLVRKVRRSEGPAIIRSRLSQRRPSRLAERADDVDELSPDRPDHAPADDERSDDDATIEAEPEVEQVEEEPAEEEQAQEEEEAVAEAIDAVEAAKAIGRKRPRRSLPSQSPVAEPQEQAEEEEQEEPAAKRRRGRPSRSPATQKQPATKPKATSKTKSRTTQEKPLPKQVHKAKQAAKERRISDGSAIELTVQSFVNVKNFIKGDGEEDHLAAYIPFTTTGVTAVDVFAQACLEVIDGTVAKLFETLQNTEEKDKKKECRIKIRALEAYKEELMSRLLQLSIHLMDWQSLRKRVRSIQREKLSLREEILRLKAEREQVALKMDAIRIKHEEDTKESKYRLDTSAIMHDIDMAVERGRDAPELSRAQEKKADLANLELLVARITDEASSSSPAGGMLQQLRNFNAFLERAAIALETR</sequence>
<feature type="region of interest" description="Disordered" evidence="2">
    <location>
        <begin position="1"/>
        <end position="409"/>
    </location>
</feature>
<keyword evidence="5" id="KW-1185">Reference proteome</keyword>
<feature type="compositionally biased region" description="Basic and acidic residues" evidence="2">
    <location>
        <begin position="109"/>
        <end position="120"/>
    </location>
</feature>
<evidence type="ECO:0000256" key="1">
    <source>
        <dbReference type="SAM" id="Coils"/>
    </source>
</evidence>
<feature type="compositionally biased region" description="Basic and acidic residues" evidence="2">
    <location>
        <begin position="7"/>
        <end position="17"/>
    </location>
</feature>
<dbReference type="Pfam" id="PF20994">
    <property type="entry name" value="CENPU"/>
    <property type="match status" value="1"/>
</dbReference>
<dbReference type="OrthoDB" id="5377952at2759"/>
<reference evidence="4" key="2">
    <citation type="submission" date="2020-02" db="EMBL/GenBank/DDBJ databases">
        <title>Identification and distribution of gene clusters putatively required for synthesis of sphingolipid metabolism inhibitors in phylogenetically diverse species of the filamentous fungus Fusarium.</title>
        <authorList>
            <person name="Kim H.-S."/>
            <person name="Busman M."/>
            <person name="Brown D.W."/>
            <person name="Divon H."/>
            <person name="Uhlig S."/>
            <person name="Proctor R.H."/>
        </authorList>
    </citation>
    <scope>NUCLEOTIDE SEQUENCE</scope>
    <source>
        <strain evidence="4">NRRL 25174</strain>
    </source>
</reference>
<feature type="compositionally biased region" description="Acidic residues" evidence="2">
    <location>
        <begin position="278"/>
        <end position="312"/>
    </location>
</feature>
<feature type="domain" description="Inner kinetochore subunit AME1" evidence="3">
    <location>
        <begin position="446"/>
        <end position="636"/>
    </location>
</feature>
<feature type="compositionally biased region" description="Low complexity" evidence="2">
    <location>
        <begin position="144"/>
        <end position="153"/>
    </location>
</feature>
<evidence type="ECO:0000313" key="5">
    <source>
        <dbReference type="Proteomes" id="UP000730481"/>
    </source>
</evidence>
<dbReference type="InterPro" id="IPR048743">
    <property type="entry name" value="AME1"/>
</dbReference>
<feature type="compositionally biased region" description="Basic and acidic residues" evidence="2">
    <location>
        <begin position="185"/>
        <end position="195"/>
    </location>
</feature>
<dbReference type="Proteomes" id="UP000730481">
    <property type="component" value="Unassembled WGS sequence"/>
</dbReference>
<protein>
    <recommendedName>
        <fullName evidence="3">Inner kinetochore subunit AME1 domain-containing protein</fullName>
    </recommendedName>
</protein>
<feature type="compositionally biased region" description="Basic and acidic residues" evidence="2">
    <location>
        <begin position="266"/>
        <end position="277"/>
    </location>
</feature>
<name>A0A9P5AF83_9HYPO</name>
<feature type="compositionally biased region" description="Low complexity" evidence="2">
    <location>
        <begin position="313"/>
        <end position="322"/>
    </location>
</feature>
<gene>
    <name evidence="4" type="ORF">FBEOM_8599</name>
</gene>
<feature type="compositionally biased region" description="Acidic residues" evidence="2">
    <location>
        <begin position="154"/>
        <end position="163"/>
    </location>
</feature>
<evidence type="ECO:0000313" key="4">
    <source>
        <dbReference type="EMBL" id="KAF4337501.1"/>
    </source>
</evidence>
<accession>A0A9P5AF83</accession>
<feature type="coiled-coil region" evidence="1">
    <location>
        <begin position="522"/>
        <end position="549"/>
    </location>
</feature>
<feature type="compositionally biased region" description="Polar residues" evidence="2">
    <location>
        <begin position="206"/>
        <end position="218"/>
    </location>
</feature>
<comment type="caution">
    <text evidence="4">The sequence shown here is derived from an EMBL/GenBank/DDBJ whole genome shotgun (WGS) entry which is preliminary data.</text>
</comment>
<proteinExistence type="predicted"/>
<evidence type="ECO:0000256" key="2">
    <source>
        <dbReference type="SAM" id="MobiDB-lite"/>
    </source>
</evidence>
<dbReference type="EMBL" id="PVQB02000407">
    <property type="protein sequence ID" value="KAF4337501.1"/>
    <property type="molecule type" value="Genomic_DNA"/>
</dbReference>